<keyword evidence="3" id="KW-0804">Transcription</keyword>
<protein>
    <recommendedName>
        <fullName evidence="4">HTH hxlR-type domain-containing protein</fullName>
    </recommendedName>
</protein>
<keyword evidence="6" id="KW-1185">Reference proteome</keyword>
<sequence>MFKIDEVIYDCPVEALSNILGKKWVAVIIWEIQSEKIRFGELQRRIEGCSKKMLTQQLELLIENKIIIKDKKTINNTMESSYYLSDSGLKLLPIMETMIYWSNSNLSCDKESK</sequence>
<dbReference type="PANTHER" id="PTHR33204:SF29">
    <property type="entry name" value="TRANSCRIPTIONAL REGULATOR"/>
    <property type="match status" value="1"/>
</dbReference>
<dbReference type="EMBL" id="CP101637">
    <property type="protein sequence ID" value="WMT83123.1"/>
    <property type="molecule type" value="Genomic_DNA"/>
</dbReference>
<evidence type="ECO:0000256" key="1">
    <source>
        <dbReference type="ARBA" id="ARBA00023015"/>
    </source>
</evidence>
<evidence type="ECO:0000256" key="3">
    <source>
        <dbReference type="ARBA" id="ARBA00023163"/>
    </source>
</evidence>
<name>A0ABY9Q554_9FIRM</name>
<evidence type="ECO:0000313" key="5">
    <source>
        <dbReference type="EMBL" id="WMT83123.1"/>
    </source>
</evidence>
<evidence type="ECO:0000256" key="2">
    <source>
        <dbReference type="ARBA" id="ARBA00023125"/>
    </source>
</evidence>
<organism evidence="5 6">
    <name type="scientific">Terrisporobacter mayombei</name>
    <dbReference type="NCBI Taxonomy" id="1541"/>
    <lineage>
        <taxon>Bacteria</taxon>
        <taxon>Bacillati</taxon>
        <taxon>Bacillota</taxon>
        <taxon>Clostridia</taxon>
        <taxon>Peptostreptococcales</taxon>
        <taxon>Peptostreptococcaceae</taxon>
        <taxon>Terrisporobacter</taxon>
    </lineage>
</organism>
<dbReference type="Gene3D" id="1.10.10.10">
    <property type="entry name" value="Winged helix-like DNA-binding domain superfamily/Winged helix DNA-binding domain"/>
    <property type="match status" value="1"/>
</dbReference>
<accession>A0ABY9Q554</accession>
<dbReference type="Pfam" id="PF01638">
    <property type="entry name" value="HxlR"/>
    <property type="match status" value="1"/>
</dbReference>
<dbReference type="PANTHER" id="PTHR33204">
    <property type="entry name" value="TRANSCRIPTIONAL REGULATOR, MARR FAMILY"/>
    <property type="match status" value="1"/>
</dbReference>
<feature type="domain" description="HTH hxlR-type" evidence="4">
    <location>
        <begin position="11"/>
        <end position="110"/>
    </location>
</feature>
<reference evidence="5 6" key="1">
    <citation type="submission" date="2022-07" db="EMBL/GenBank/DDBJ databases">
        <title>Genome sequence of Terrisporobacter mayombei DSM6539.</title>
        <authorList>
            <person name="Boeer T."/>
            <person name="Bengelsdorf F.R."/>
            <person name="Daniel R."/>
            <person name="Poehlein A."/>
        </authorList>
    </citation>
    <scope>NUCLEOTIDE SEQUENCE [LARGE SCALE GENOMIC DNA]</scope>
    <source>
        <strain evidence="5 6">DSM 6539</strain>
    </source>
</reference>
<dbReference type="SUPFAM" id="SSF46785">
    <property type="entry name" value="Winged helix' DNA-binding domain"/>
    <property type="match status" value="1"/>
</dbReference>
<proteinExistence type="predicted"/>
<dbReference type="InterPro" id="IPR036390">
    <property type="entry name" value="WH_DNA-bd_sf"/>
</dbReference>
<keyword evidence="2" id="KW-0238">DNA-binding</keyword>
<dbReference type="Proteomes" id="UP001235030">
    <property type="component" value="Chromosome"/>
</dbReference>
<dbReference type="RefSeq" id="WP_228105149.1">
    <property type="nucleotide sequence ID" value="NZ_CP101637.1"/>
</dbReference>
<evidence type="ECO:0000313" key="6">
    <source>
        <dbReference type="Proteomes" id="UP001235030"/>
    </source>
</evidence>
<keyword evidence="1" id="KW-0805">Transcription regulation</keyword>
<evidence type="ECO:0000259" key="4">
    <source>
        <dbReference type="PROSITE" id="PS51118"/>
    </source>
</evidence>
<dbReference type="InterPro" id="IPR036388">
    <property type="entry name" value="WH-like_DNA-bd_sf"/>
</dbReference>
<dbReference type="InterPro" id="IPR002577">
    <property type="entry name" value="HTH_HxlR"/>
</dbReference>
<gene>
    <name evidence="5" type="ORF">TEMA_36220</name>
</gene>
<dbReference type="PROSITE" id="PS51118">
    <property type="entry name" value="HTH_HXLR"/>
    <property type="match status" value="1"/>
</dbReference>